<protein>
    <submittedName>
        <fullName evidence="3">Uncharacterized protein KIAA1755 homolog</fullName>
    </submittedName>
</protein>
<evidence type="ECO:0000313" key="3">
    <source>
        <dbReference type="RefSeq" id="XP_028355675.1"/>
    </source>
</evidence>
<feature type="compositionally biased region" description="Basic and acidic residues" evidence="1">
    <location>
        <begin position="69"/>
        <end position="83"/>
    </location>
</feature>
<dbReference type="InParanoid" id="A0A455C2X4"/>
<dbReference type="AlphaFoldDB" id="A0A455C2X4"/>
<feature type="compositionally biased region" description="Pro residues" evidence="1">
    <location>
        <begin position="84"/>
        <end position="93"/>
    </location>
</feature>
<dbReference type="KEGG" id="pcad:114487789"/>
<reference evidence="3" key="1">
    <citation type="submission" date="2025-08" db="UniProtKB">
        <authorList>
            <consortium name="RefSeq"/>
        </authorList>
    </citation>
    <scope>IDENTIFICATION</scope>
    <source>
        <tissue evidence="3">Muscle</tissue>
    </source>
</reference>
<gene>
    <name evidence="3" type="primary">KIAA1755</name>
</gene>
<feature type="region of interest" description="Disordered" evidence="1">
    <location>
        <begin position="115"/>
        <end position="146"/>
    </location>
</feature>
<evidence type="ECO:0000256" key="1">
    <source>
        <dbReference type="SAM" id="MobiDB-lite"/>
    </source>
</evidence>
<proteinExistence type="predicted"/>
<dbReference type="PANTHER" id="PTHR45845:SF2">
    <property type="entry name" value="RIKEN CDNA D630003M21 GENE"/>
    <property type="match status" value="1"/>
</dbReference>
<feature type="region of interest" description="Disordered" evidence="1">
    <location>
        <begin position="527"/>
        <end position="550"/>
    </location>
</feature>
<dbReference type="InterPro" id="IPR052231">
    <property type="entry name" value="Rho_GEF_signaling-related"/>
</dbReference>
<keyword evidence="2" id="KW-1185">Reference proteome</keyword>
<evidence type="ECO:0000313" key="2">
    <source>
        <dbReference type="Proteomes" id="UP000248484"/>
    </source>
</evidence>
<feature type="compositionally biased region" description="Low complexity" evidence="1">
    <location>
        <begin position="130"/>
        <end position="140"/>
    </location>
</feature>
<feature type="compositionally biased region" description="Basic and acidic residues" evidence="1">
    <location>
        <begin position="115"/>
        <end position="129"/>
    </location>
</feature>
<feature type="region of interest" description="Disordered" evidence="1">
    <location>
        <begin position="1"/>
        <end position="23"/>
    </location>
</feature>
<dbReference type="RefSeq" id="XP_028355675.1">
    <property type="nucleotide sequence ID" value="XM_028499874.1"/>
</dbReference>
<accession>A0A455C2X4</accession>
<name>A0A455C2X4_PHYMC</name>
<dbReference type="Proteomes" id="UP000248484">
    <property type="component" value="Chromosome 14"/>
</dbReference>
<dbReference type="OrthoDB" id="6152532at2759"/>
<feature type="region of interest" description="Disordered" evidence="1">
    <location>
        <begin position="38"/>
        <end position="100"/>
    </location>
</feature>
<dbReference type="PANTHER" id="PTHR45845">
    <property type="entry name" value="RHO GUANINE NUCLEOTIDE EXCHANGE FACTOR-RELATED"/>
    <property type="match status" value="1"/>
</dbReference>
<organism evidence="2 3">
    <name type="scientific">Physeter macrocephalus</name>
    <name type="common">Sperm whale</name>
    <name type="synonym">Physeter catodon</name>
    <dbReference type="NCBI Taxonomy" id="9755"/>
    <lineage>
        <taxon>Eukaryota</taxon>
        <taxon>Metazoa</taxon>
        <taxon>Chordata</taxon>
        <taxon>Craniata</taxon>
        <taxon>Vertebrata</taxon>
        <taxon>Euteleostomi</taxon>
        <taxon>Mammalia</taxon>
        <taxon>Eutheria</taxon>
        <taxon>Laurasiatheria</taxon>
        <taxon>Artiodactyla</taxon>
        <taxon>Whippomorpha</taxon>
        <taxon>Cetacea</taxon>
        <taxon>Odontoceti</taxon>
        <taxon>Physeteridae</taxon>
        <taxon>Physeter</taxon>
    </lineage>
</organism>
<dbReference type="GeneID" id="114487789"/>
<dbReference type="CTD" id="85449"/>
<feature type="region of interest" description="Disordered" evidence="1">
    <location>
        <begin position="465"/>
        <end position="487"/>
    </location>
</feature>
<sequence>MARPAPPAALPVSPCLQSRSPRVSPAPLLSVSLAVTPAPFGDEAGVGAQGQPAPPAPGLGGGPGAAPDRPTRGPDPVSRRPGEEQPPPPPPLVPRHHDSGQQCQICTLGRHEVLPRELGGEKMKEKPVSRESQPSSSQAEEPQDPPSLDAAIQHALAGLYPPFEATAPTILGQVFRLLDSDFRGDGLNFLLDFLIPAKRLCEQVREAACTPYSHHLFLHEGWPLCLRDEVVVHLASLNPLLLRQGDFYLQVEPREEQSVCIMIKCLSVDLHTVDTKPVPESSYPILFTQAWLEAINSDFEGSPLHNCLVASEDGIASVPWTKITSPEFVDDRPRAVNVLSPAWRSLQLEALDLSSPQELHQARSPGSQVLLAHSLAKGKGRTHGDKYPGLIKVEQAGPGEVGFRMDEVASQDLEGDYVALLDFSQENRGGSPSKEVEASSGYPFGAQEELSGTKEIPFSQRILPLSGTNGGPSLEKWTCEKPASSGEKPCVWDLRRKVNHKVPTQDSEHQPQEPYLSVLVNPLHCASGLGPGVSEEPAPSKTQGPLGDSEDIVQFNLGPKQASSAQLCPASPTAPLAPATKMEERTQPENGRLPKPVTRPCQNTSPTLGLKFSFLKWQRQGPVTQEKASFQHDGPWKVLCSLYSPKPNRDKCLGKGKLPTRSAGQGNCSLHVIR</sequence>